<name>A0A6L2KIP0_TANCI</name>
<feature type="region of interest" description="Disordered" evidence="1">
    <location>
        <begin position="1602"/>
        <end position="1630"/>
    </location>
</feature>
<feature type="compositionally biased region" description="Polar residues" evidence="1">
    <location>
        <begin position="462"/>
        <end position="475"/>
    </location>
</feature>
<dbReference type="Pfam" id="PF07727">
    <property type="entry name" value="RVT_2"/>
    <property type="match status" value="1"/>
</dbReference>
<feature type="region of interest" description="Disordered" evidence="1">
    <location>
        <begin position="2219"/>
        <end position="2245"/>
    </location>
</feature>
<feature type="region of interest" description="Disordered" evidence="1">
    <location>
        <begin position="1386"/>
        <end position="1409"/>
    </location>
</feature>
<dbReference type="EMBL" id="BKCJ010002550">
    <property type="protein sequence ID" value="GEU49338.1"/>
    <property type="molecule type" value="Genomic_DNA"/>
</dbReference>
<feature type="region of interest" description="Disordered" evidence="1">
    <location>
        <begin position="1"/>
        <end position="51"/>
    </location>
</feature>
<dbReference type="InterPro" id="IPR013103">
    <property type="entry name" value="RVT_2"/>
</dbReference>
<feature type="domain" description="Reverse transcriptase Ty1/copia-type" evidence="2">
    <location>
        <begin position="1738"/>
        <end position="1875"/>
    </location>
</feature>
<proteinExistence type="predicted"/>
<protein>
    <submittedName>
        <fullName evidence="3">Putative ribonuclease H-like domain-containing protein</fullName>
    </submittedName>
</protein>
<feature type="region of interest" description="Disordered" evidence="1">
    <location>
        <begin position="426"/>
        <end position="475"/>
    </location>
</feature>
<feature type="region of interest" description="Disordered" evidence="1">
    <location>
        <begin position="2458"/>
        <end position="2502"/>
    </location>
</feature>
<evidence type="ECO:0000259" key="2">
    <source>
        <dbReference type="Pfam" id="PF07727"/>
    </source>
</evidence>
<feature type="compositionally biased region" description="Polar residues" evidence="1">
    <location>
        <begin position="1293"/>
        <end position="1322"/>
    </location>
</feature>
<evidence type="ECO:0000313" key="3">
    <source>
        <dbReference type="EMBL" id="GEU49338.1"/>
    </source>
</evidence>
<feature type="compositionally biased region" description="Polar residues" evidence="1">
    <location>
        <begin position="431"/>
        <end position="449"/>
    </location>
</feature>
<evidence type="ECO:0000256" key="1">
    <source>
        <dbReference type="SAM" id="MobiDB-lite"/>
    </source>
</evidence>
<feature type="compositionally biased region" description="Polar residues" evidence="1">
    <location>
        <begin position="740"/>
        <end position="755"/>
    </location>
</feature>
<feature type="region of interest" description="Disordered" evidence="1">
    <location>
        <begin position="1184"/>
        <end position="1204"/>
    </location>
</feature>
<feature type="region of interest" description="Disordered" evidence="1">
    <location>
        <begin position="723"/>
        <end position="755"/>
    </location>
</feature>
<reference evidence="3" key="1">
    <citation type="journal article" date="2019" name="Sci. Rep.">
        <title>Draft genome of Tanacetum cinerariifolium, the natural source of mosquito coil.</title>
        <authorList>
            <person name="Yamashiro T."/>
            <person name="Shiraishi A."/>
            <person name="Satake H."/>
            <person name="Nakayama K."/>
        </authorList>
    </citation>
    <scope>NUCLEOTIDE SEQUENCE</scope>
</reference>
<gene>
    <name evidence="3" type="ORF">Tci_021316</name>
</gene>
<feature type="region of interest" description="Disordered" evidence="1">
    <location>
        <begin position="1290"/>
        <end position="1322"/>
    </location>
</feature>
<feature type="compositionally biased region" description="Basic residues" evidence="1">
    <location>
        <begin position="2471"/>
        <end position="2481"/>
    </location>
</feature>
<dbReference type="PANTHER" id="PTHR11439:SF495">
    <property type="entry name" value="REVERSE TRANSCRIPTASE, RNA-DEPENDENT DNA POLYMERASE-RELATED"/>
    <property type="match status" value="1"/>
</dbReference>
<comment type="caution">
    <text evidence="3">The sequence shown here is derived from an EMBL/GenBank/DDBJ whole genome shotgun (WGS) entry which is preliminary data.</text>
</comment>
<accession>A0A6L2KIP0</accession>
<dbReference type="PANTHER" id="PTHR11439">
    <property type="entry name" value="GAG-POL-RELATED RETROTRANSPOSON"/>
    <property type="match status" value="1"/>
</dbReference>
<feature type="compositionally biased region" description="Basic and acidic residues" evidence="1">
    <location>
        <begin position="450"/>
        <end position="461"/>
    </location>
</feature>
<feature type="compositionally biased region" description="Polar residues" evidence="1">
    <location>
        <begin position="1615"/>
        <end position="1629"/>
    </location>
</feature>
<organism evidence="3">
    <name type="scientific">Tanacetum cinerariifolium</name>
    <name type="common">Dalmatian daisy</name>
    <name type="synonym">Chrysanthemum cinerariifolium</name>
    <dbReference type="NCBI Taxonomy" id="118510"/>
    <lineage>
        <taxon>Eukaryota</taxon>
        <taxon>Viridiplantae</taxon>
        <taxon>Streptophyta</taxon>
        <taxon>Embryophyta</taxon>
        <taxon>Tracheophyta</taxon>
        <taxon>Spermatophyta</taxon>
        <taxon>Magnoliopsida</taxon>
        <taxon>eudicotyledons</taxon>
        <taxon>Gunneridae</taxon>
        <taxon>Pentapetalae</taxon>
        <taxon>asterids</taxon>
        <taxon>campanulids</taxon>
        <taxon>Asterales</taxon>
        <taxon>Asteraceae</taxon>
        <taxon>Asteroideae</taxon>
        <taxon>Anthemideae</taxon>
        <taxon>Anthemidinae</taxon>
        <taxon>Tanacetum</taxon>
    </lineage>
</organism>
<sequence>MRTGDESFPDDICRRGLSPGNESLTRLPQRRFPGDLSPGKPIPSDMSSGKPPECRWGKTLIKAYLLEDKQIPSIEGRLSYAKIMIEIQADMELRDTIVVAMSKLIGEGFYTCTLCVEYGWNPPRILKKPIQAPRGVLVGPKVDFNKLIRRKMHSLEKSTTTTLIVEKIDKIEKLIIDEKITLVDDEGKPLEKVDYPGDHDSEDEVGPVDNEMESFIASKKVGYVGINAKPFFIGGDLNDKKITWTNWKACLASKATGGLEVHGHDGGLGRREPSFLTYSPWSSIIRLVTHLRDKGMDLLGLCSHLVGNEASTKFWSDTWCGDESFKDRTPRNGVELTNHVECTDHLFFACDMAKEMWSSLGMSFSDSMDSWKWNLTSVGYTVASARRFIDDITLPGFVGYVLRVSLICLRSDLVSKKEWGWRGVKEKNGNVDRSGTQDGDSSATTPVSTKKNDRGTKDSSHAMKTQSDENINGPTANGVAASVTILPKDPIPSGPTSYAKLVTGITSKKSVTFCTLVTPKRNGAEVVIPLESIRAISEQFVNTAYGFFLGKRVAYPVVANYVRNTWGKYGLVKSMLNSSTGLFFFQFSSMDGLDSMLENGPCLVKLHGVLVTAFSEDVFSAIATKLGTLLMLDSYTSDMCIQLWGRSSYVRALIEIRADVELKDTIVVAMHKIVGEGFYTCTIRVECEWKPPRNPSQAPRGVHVCSNVGFKLAKQVYRPVKKTNANTSGNKKKDVESTKEGQGNSSGSSFWNVRTSSTSTTPIVEKFDKIEKLIIDGKCTIVDDEGKLLKKFVSTFDYDSEDEFKSADTKRQVFSLQRRMAMEIPNNIHSICDNLDINVRGRLSVNCFTCKSDEYNFVGNKMLKAFLLSVVVDPYLGNNKWYQSLVRSFDQKKNITRISSFSPQIHTEIEHSNTTPAKILILDTGKFEQWKFRIQQYLQDEHYALWEVIKFRDSYEVPKDGAATGSASDEKKGKTIAVTTEDMQKRRNDVKARTTLLLALPDEHQLRFSKYKTPQELWAAILRERDTGADFQHTAGHCKPSGVHRRDLDTISLDDLYNHLKVYEPEVQKKSESNSQNMAFISSAKNSSGNGEVNIASIPTASTQVSPASANIKYEDINQIDADDIKEMDIKWNMALLSMRADRYWKKTRKKISIQGTDVAGFDKSKVECFNCHKISHFAREFRAPRSQEKGRRENFKQGSKEEEHAPKALMAIDRVGWYWSYMANEEENHALVVDEEAPIEFALMAKSSTDNEVFNNSLCSKSCKKNTDSLNSKITELSENLGLPEFADDTITDYTRPSPSVESNPNDLQNNSSSVSEIGESTGSILSKPEIKFVKPADSPTVAKTNKDETARKPTVKYAKMYRKTSKRSNVDQGRTWVKNNYTHQSRSPRTVFHKTSRPPMRTTRPNMNVAQPKRTYFYKLAHSYVNRPFQRESTVRTQSRVPRVPTVNRKFPTVNIKFPTGKQHKASYKTKLVNSVTKPLHTLHMDLFGPTSVSNLNHKWYCLVVTDDFSRTKRVEENLHVDFLENKPIEKGAGPNWLFDIDSLTNSMNYVPVVVAGTNSTNFLGTKEAAGQDVKKDVSSLRYIALPNWFHEAHMESSTSNAQDACNADAPESSGNFNPTATSTNPPTDHMETLAVETPIPTVSSPVPTACLNDSSEPSSDTILISKRVTSQDDTPSLDNILTLINRFEDIIGVTTNSNESNGVEADLSNIEYNISASATPTLRIHKDHPKSQIIGVRPIGTKWVLKNKKDERGIVIRNKVRLVAQGHTQEEGIDYDEVFAPVARIEAIRLFLAYASFMGFTVYLMDVKSAFLYGTIDEEVYVMQPPGFQDPELPARVYKVEKAMYGLHQAPRAWYGTLSKYLLTNGFQRGDILKKFGYSDVRSPNTLMDKENPWGKDGTEKDVDLHLYRSMIGSLMYLTASRPDIMFAVCACARHQVTPKECHLHAVKRIFRYLKGHPKLGLDENVADLLTKPFDAGRFQYLVVEHAMRGSVYENHIILSMARLAFCDYHNMIAILEKYEHNTDFYQIVDFVEASHLRYALTINPTVYVSYIRQFWSTARIETTDEGTKILATVDGKLRTISESSIRRNLKLRDEAGISSLPDAGLFENLTLMGYNILPNQKFSFQKGQFSHQWKYLIHTIMQCLSPKSTGFNEFSSNIATVLVRARIAQSLALPPVADEPASPIRDDSQGEACPTVSGLEAEQYRANIIKTSTLPSDSTPRAGIKHLEDRDEGDDVPSGEDATIKGRRLETWEEACIERKVVTVSIPPATITIPTGSDVVPTASPIFTTATESTPYTRRIGKEKMVESDTPKKKKLQEQIDVQVARELEEEMAKDAQRMNEQITRDAKIARIHAEEELQIMIDGMDRNNETVAKYLQEYEQFVVELSIEERIELISDMVKYQDNYAKVLKYQTQQRKPLSKKQQKEFYMSVLKSHSGLPKKAAIPQVLVIQGGRIQKPDKKPQATKGRGKGKSKGKSKLAYALKPKNHSPAKKEHPTKDATCYHCKKNLISKESIGRVVKLEEIQNEDTSPFKNTSQHLVEAKSLKRQIDDALIRRSKRTHRAPNRLCLNVKVEEYSLEDINEPTNYKVALLNPESDKLIDDMNAEMQSIKDNKVLRLVDLPPDAKIYKIDYKETFSPVANIRAIWILIAIASYYDYEI</sequence>